<dbReference type="Pfam" id="PF13620">
    <property type="entry name" value="CarboxypepD_reg"/>
    <property type="match status" value="1"/>
</dbReference>
<dbReference type="InterPro" id="IPR013784">
    <property type="entry name" value="Carb-bd-like_fold"/>
</dbReference>
<evidence type="ECO:0000256" key="1">
    <source>
        <dbReference type="SAM" id="SignalP"/>
    </source>
</evidence>
<protein>
    <submittedName>
        <fullName evidence="2">Carboxypeptidase regulatory-like domain-containing protein</fullName>
    </submittedName>
</protein>
<gene>
    <name evidence="2" type="ORF">SAMN05661053_1346</name>
</gene>
<evidence type="ECO:0000313" key="3">
    <source>
        <dbReference type="Proteomes" id="UP000255423"/>
    </source>
</evidence>
<dbReference type="GO" id="GO:0004180">
    <property type="term" value="F:carboxypeptidase activity"/>
    <property type="evidence" value="ECO:0007669"/>
    <property type="project" value="UniProtKB-KW"/>
</dbReference>
<name>A0A380RX02_FIBSU</name>
<dbReference type="PROSITE" id="PS51257">
    <property type="entry name" value="PROKAR_LIPOPROTEIN"/>
    <property type="match status" value="1"/>
</dbReference>
<feature type="chain" id="PRO_5016689513" evidence="1">
    <location>
        <begin position="24"/>
        <end position="489"/>
    </location>
</feature>
<organism evidence="2 3">
    <name type="scientific">Fibrobacter succinogenes</name>
    <name type="common">Bacteroides succinogenes</name>
    <dbReference type="NCBI Taxonomy" id="833"/>
    <lineage>
        <taxon>Bacteria</taxon>
        <taxon>Pseudomonadati</taxon>
        <taxon>Fibrobacterota</taxon>
        <taxon>Fibrobacteria</taxon>
        <taxon>Fibrobacterales</taxon>
        <taxon>Fibrobacteraceae</taxon>
        <taxon>Fibrobacter</taxon>
    </lineage>
</organism>
<keyword evidence="2" id="KW-0378">Hydrolase</keyword>
<proteinExistence type="predicted"/>
<dbReference type="AlphaFoldDB" id="A0A380RX02"/>
<sequence>MMNFKILNTAGIFALASIFSACTDENHAGVLTETESGTTIASIEGTVKNESGYPVASAKVNLISATHIAARMAPIKTATTDDDGKYTMDSVTAGDYALQISNTDHTQSGYQTITVEEGTTDLQTQSVPEVKLEENASLELKLSAYELDLGDTLCITGTLNCIAVQNKDIEAGTVILDEIPPMEFTKITLIKTSDEDTDSITQDVLWDFAPGKKLEVSEIRIPVIVSQDALSTAKYWIDKTELDSMIVPVTFKTSITNPVLLSDDGDTLALYKFENDPSNSKYLTVIPSIDVGTYTFSVVPSETAIQPVQIYKAFSETTPGMNIIQNESWKAFGSILGISFWITKDSLSSAADSIYVDTRQEESDVAFSIKVGREPNQLCAEIYKRTSEGEDDTENHYTLKDSSCQEVLDGERHHYSIFIQSHHIVIAIDGRVTDTKDFSDQFQSIPPITLGNHKLEDFVIYSLGEDVTQSSDSWNKLHAWLSAYYALQK</sequence>
<keyword evidence="2" id="KW-0645">Protease</keyword>
<dbReference type="EMBL" id="UHJL01000001">
    <property type="protein sequence ID" value="SUQ20093.1"/>
    <property type="molecule type" value="Genomic_DNA"/>
</dbReference>
<dbReference type="Gene3D" id="2.60.40.1120">
    <property type="entry name" value="Carboxypeptidase-like, regulatory domain"/>
    <property type="match status" value="1"/>
</dbReference>
<keyword evidence="1" id="KW-0732">Signal</keyword>
<keyword evidence="2" id="KW-0121">Carboxypeptidase</keyword>
<evidence type="ECO:0000313" key="2">
    <source>
        <dbReference type="EMBL" id="SUQ20093.1"/>
    </source>
</evidence>
<dbReference type="SUPFAM" id="SSF49452">
    <property type="entry name" value="Starch-binding domain-like"/>
    <property type="match status" value="1"/>
</dbReference>
<dbReference type="RefSeq" id="WP_088659572.1">
    <property type="nucleotide sequence ID" value="NZ_UHJL01000001.1"/>
</dbReference>
<reference evidence="2 3" key="1">
    <citation type="submission" date="2017-08" db="EMBL/GenBank/DDBJ databases">
        <authorList>
            <person name="de Groot N.N."/>
        </authorList>
    </citation>
    <scope>NUCLEOTIDE SEQUENCE [LARGE SCALE GENOMIC DNA]</scope>
    <source>
        <strain evidence="2 3">HM2</strain>
    </source>
</reference>
<dbReference type="Proteomes" id="UP000255423">
    <property type="component" value="Unassembled WGS sequence"/>
</dbReference>
<dbReference type="GO" id="GO:0030246">
    <property type="term" value="F:carbohydrate binding"/>
    <property type="evidence" value="ECO:0007669"/>
    <property type="project" value="InterPro"/>
</dbReference>
<feature type="signal peptide" evidence="1">
    <location>
        <begin position="1"/>
        <end position="23"/>
    </location>
</feature>
<accession>A0A380RX02</accession>